<dbReference type="Proteomes" id="UP000033187">
    <property type="component" value="Chromosome 1"/>
</dbReference>
<keyword evidence="11" id="KW-1185">Reference proteome</keyword>
<dbReference type="EMBL" id="LN829119">
    <property type="protein sequence ID" value="CPR18539.1"/>
    <property type="molecule type" value="Genomic_DNA"/>
</dbReference>
<feature type="compositionally biased region" description="Basic and acidic residues" evidence="8">
    <location>
        <begin position="11"/>
        <end position="23"/>
    </location>
</feature>
<dbReference type="GO" id="GO:0016020">
    <property type="term" value="C:membrane"/>
    <property type="evidence" value="ECO:0007669"/>
    <property type="project" value="InterPro"/>
</dbReference>
<accession>A0A0D6JF14</accession>
<dbReference type="GO" id="GO:0016301">
    <property type="term" value="F:kinase activity"/>
    <property type="evidence" value="ECO:0007669"/>
    <property type="project" value="UniProtKB-KW"/>
</dbReference>
<dbReference type="Pfam" id="PF03610">
    <property type="entry name" value="EIIA-man"/>
    <property type="match status" value="1"/>
</dbReference>
<keyword evidence="6" id="KW-0598">Phosphotransferase system</keyword>
<dbReference type="KEGG" id="fil:BN1229_v1_1752"/>
<dbReference type="CDD" id="cd00006">
    <property type="entry name" value="PTS_IIA_man"/>
    <property type="match status" value="1"/>
</dbReference>
<evidence type="ECO:0000313" key="11">
    <source>
        <dbReference type="Proteomes" id="UP000033187"/>
    </source>
</evidence>
<comment type="subcellular location">
    <subcellularLocation>
        <location evidence="1">Cytoplasm</location>
    </subcellularLocation>
</comment>
<keyword evidence="2" id="KW-0813">Transport</keyword>
<dbReference type="KEGG" id="fiy:BN1229_v1_1755"/>
<keyword evidence="4" id="KW-0762">Sugar transport</keyword>
<dbReference type="GO" id="GO:0005737">
    <property type="term" value="C:cytoplasm"/>
    <property type="evidence" value="ECO:0007669"/>
    <property type="project" value="UniProtKB-SubCell"/>
</dbReference>
<reference evidence="11" key="1">
    <citation type="submission" date="2015-02" db="EMBL/GenBank/DDBJ databases">
        <authorList>
            <person name="Chooi Y.-H."/>
        </authorList>
    </citation>
    <scope>NUCLEOTIDE SEQUENCE [LARGE SCALE GENOMIC DNA]</scope>
    <source>
        <strain evidence="11">strain Y</strain>
    </source>
</reference>
<proteinExistence type="predicted"/>
<evidence type="ECO:0000313" key="10">
    <source>
        <dbReference type="EMBL" id="CPR18539.1"/>
    </source>
</evidence>
<evidence type="ECO:0000256" key="8">
    <source>
        <dbReference type="SAM" id="MobiDB-lite"/>
    </source>
</evidence>
<dbReference type="Gene3D" id="3.40.50.510">
    <property type="entry name" value="Phosphotransferase system, mannose-type IIA component"/>
    <property type="match status" value="1"/>
</dbReference>
<evidence type="ECO:0000256" key="3">
    <source>
        <dbReference type="ARBA" id="ARBA00022490"/>
    </source>
</evidence>
<dbReference type="GO" id="GO:0009401">
    <property type="term" value="P:phosphoenolpyruvate-dependent sugar phosphotransferase system"/>
    <property type="evidence" value="ECO:0007669"/>
    <property type="project" value="UniProtKB-KW"/>
</dbReference>
<evidence type="ECO:0000259" key="9">
    <source>
        <dbReference type="PROSITE" id="PS51096"/>
    </source>
</evidence>
<evidence type="ECO:0000256" key="7">
    <source>
        <dbReference type="ARBA" id="ARBA00022777"/>
    </source>
</evidence>
<dbReference type="PANTHER" id="PTHR33799:SF1">
    <property type="entry name" value="PTS SYSTEM MANNOSE-SPECIFIC EIIAB COMPONENT-RELATED"/>
    <property type="match status" value="1"/>
</dbReference>
<dbReference type="PROSITE" id="PS51096">
    <property type="entry name" value="PTS_EIIA_TYPE_4"/>
    <property type="match status" value="1"/>
</dbReference>
<feature type="region of interest" description="Disordered" evidence="8">
    <location>
        <begin position="10"/>
        <end position="29"/>
    </location>
</feature>
<dbReference type="InterPro" id="IPR036662">
    <property type="entry name" value="PTS_EIIA_man-typ_sf"/>
</dbReference>
<name>A0A0D6JF14_9HYPH</name>
<sequence length="169" mass="18149">MGLIRAVSLHDSPRLQHRPDERSAIGNGQDIGTSAMIGLVIVTHGRLAAEFRSALEHVVGPQQQLETVSIGPDDDMAQRRREIIDAVKATNSGNGVVILTDMFGGTPSNLAISVMDEVDTEVIAGINLPILIRLATVRSEMELKEAVIVARDAGRKYIKIASQELSGES</sequence>
<gene>
    <name evidence="10" type="ORF">YBN1229_v1_1755</name>
</gene>
<evidence type="ECO:0000256" key="6">
    <source>
        <dbReference type="ARBA" id="ARBA00022683"/>
    </source>
</evidence>
<organism evidence="10 11">
    <name type="scientific">Candidatus Filomicrobium marinum</name>
    <dbReference type="NCBI Taxonomy" id="1608628"/>
    <lineage>
        <taxon>Bacteria</taxon>
        <taxon>Pseudomonadati</taxon>
        <taxon>Pseudomonadota</taxon>
        <taxon>Alphaproteobacteria</taxon>
        <taxon>Hyphomicrobiales</taxon>
        <taxon>Hyphomicrobiaceae</taxon>
        <taxon>Filomicrobium</taxon>
    </lineage>
</organism>
<evidence type="ECO:0000256" key="2">
    <source>
        <dbReference type="ARBA" id="ARBA00022448"/>
    </source>
</evidence>
<dbReference type="SUPFAM" id="SSF53062">
    <property type="entry name" value="PTS system fructose IIA component-like"/>
    <property type="match status" value="1"/>
</dbReference>
<dbReference type="AlphaFoldDB" id="A0A0D6JF14"/>
<dbReference type="InterPro" id="IPR051471">
    <property type="entry name" value="Bacterial_PTS_sugar_comp"/>
</dbReference>
<evidence type="ECO:0000256" key="1">
    <source>
        <dbReference type="ARBA" id="ARBA00004496"/>
    </source>
</evidence>
<evidence type="ECO:0000256" key="5">
    <source>
        <dbReference type="ARBA" id="ARBA00022679"/>
    </source>
</evidence>
<evidence type="ECO:0000256" key="4">
    <source>
        <dbReference type="ARBA" id="ARBA00022597"/>
    </source>
</evidence>
<keyword evidence="7" id="KW-0418">Kinase</keyword>
<protein>
    <submittedName>
        <fullName evidence="10">PTS fructose transporter subunit IIA (Modular protein)</fullName>
    </submittedName>
</protein>
<feature type="domain" description="PTS EIIA type-4" evidence="9">
    <location>
        <begin position="36"/>
        <end position="158"/>
    </location>
</feature>
<dbReference type="InterPro" id="IPR033887">
    <property type="entry name" value="PTS_IIA_man"/>
</dbReference>
<dbReference type="InterPro" id="IPR004701">
    <property type="entry name" value="PTS_EIIA_man-typ"/>
</dbReference>
<dbReference type="PANTHER" id="PTHR33799">
    <property type="entry name" value="PTS PERMEASE-RELATED-RELATED"/>
    <property type="match status" value="1"/>
</dbReference>
<keyword evidence="5" id="KW-0808">Transferase</keyword>
<keyword evidence="3" id="KW-0963">Cytoplasm</keyword>